<protein>
    <submittedName>
        <fullName evidence="1">Uncharacterized protein</fullName>
    </submittedName>
</protein>
<dbReference type="Proteomes" id="UP001299596">
    <property type="component" value="Unassembled WGS sequence"/>
</dbReference>
<proteinExistence type="predicted"/>
<dbReference type="EMBL" id="JAYJJR010000013">
    <property type="protein sequence ID" value="MEB3022926.1"/>
    <property type="molecule type" value="Genomic_DNA"/>
</dbReference>
<comment type="caution">
    <text evidence="1">The sequence shown here is derived from an EMBL/GenBank/DDBJ whole genome shotgun (WGS) entry which is preliminary data.</text>
</comment>
<evidence type="ECO:0000313" key="1">
    <source>
        <dbReference type="EMBL" id="MEB3022926.1"/>
    </source>
</evidence>
<reference evidence="1 2" key="1">
    <citation type="submission" date="2023-12" db="EMBL/GenBank/DDBJ databases">
        <title>Description of new species of Mycobacterium terrae complex isolated from sewage at the Sao Paulo Zoological Park Foundation in Brazil.</title>
        <authorList>
            <person name="Romagnoli C.L."/>
            <person name="Conceicao E.C."/>
            <person name="Machado E."/>
            <person name="Barreto L.B.P.F."/>
            <person name="Sharma A."/>
            <person name="Silva N.M."/>
            <person name="Marques L.E."/>
            <person name="Juliana M.A."/>
            <person name="Lourenco M.C.S."/>
            <person name="Digiampietri L.A."/>
            <person name="Suffys P.N."/>
            <person name="Viana-Niero C."/>
        </authorList>
    </citation>
    <scope>NUCLEOTIDE SEQUENCE [LARGE SCALE GENOMIC DNA]</scope>
    <source>
        <strain evidence="1 2">MYC098</strain>
    </source>
</reference>
<dbReference type="RefSeq" id="WP_329780527.1">
    <property type="nucleotide sequence ID" value="NZ_JAYJJR010000013.1"/>
</dbReference>
<name>A0ABU5XKV9_9MYCO</name>
<organism evidence="1 2">
    <name type="scientific">[Mycobacterium] crassicus</name>
    <dbReference type="NCBI Taxonomy" id="2872309"/>
    <lineage>
        <taxon>Bacteria</taxon>
        <taxon>Bacillati</taxon>
        <taxon>Actinomycetota</taxon>
        <taxon>Actinomycetes</taxon>
        <taxon>Mycobacteriales</taxon>
        <taxon>Mycobacteriaceae</taxon>
        <taxon>Mycolicibacter</taxon>
    </lineage>
</organism>
<accession>A0ABU5XKV9</accession>
<sequence>MSQYSIEHGPEAAVDLVVANDREGRAATLAIVAANCALLEGRWTGIEQAAAGYREYLLNSPLRHNCDLEGVDLTVVDYVGLVRSELEERNIQDGRPTLAGL</sequence>
<gene>
    <name evidence="1" type="ORF">K6T79_17945</name>
</gene>
<evidence type="ECO:0000313" key="2">
    <source>
        <dbReference type="Proteomes" id="UP001299596"/>
    </source>
</evidence>
<keyword evidence="2" id="KW-1185">Reference proteome</keyword>